<evidence type="ECO:0000256" key="2">
    <source>
        <dbReference type="ARBA" id="ARBA00022723"/>
    </source>
</evidence>
<dbReference type="Gene3D" id="2.20.28.30">
    <property type="entry name" value="RNA polymerase ii, chain L"/>
    <property type="match status" value="1"/>
</dbReference>
<keyword evidence="4" id="KW-0539">Nucleus</keyword>
<dbReference type="GO" id="GO:0006351">
    <property type="term" value="P:DNA-templated transcription"/>
    <property type="evidence" value="ECO:0007669"/>
    <property type="project" value="InterPro"/>
</dbReference>
<protein>
    <recommendedName>
        <fullName evidence="9">Metallothionein-I gene transcription activator</fullName>
    </recommendedName>
</protein>
<accession>A0A4U0TTS9</accession>
<dbReference type="InterPro" id="IPR039747">
    <property type="entry name" value="RPABC4"/>
</dbReference>
<dbReference type="FunFam" id="2.20.28.30:FF:000002">
    <property type="entry name" value="DNA-directed RNA polymerases II, IV and V subunit 12"/>
    <property type="match status" value="1"/>
</dbReference>
<dbReference type="SUPFAM" id="SSF63393">
    <property type="entry name" value="RNA polymerase subunits"/>
    <property type="match status" value="1"/>
</dbReference>
<sequence>MSREQYQPPSLTQSGSNNNTTGAAGGGSGSGGSTANATGSATFNITGNNTFEDSRPVHYLCGDCDTEVVLRKSEAIRCKECGYRVLYKQRTNRMIQFEAR</sequence>
<dbReference type="InterPro" id="IPR006591">
    <property type="entry name" value="RNAP_P/RPABC4"/>
</dbReference>
<evidence type="ECO:0000256" key="3">
    <source>
        <dbReference type="ARBA" id="ARBA00022833"/>
    </source>
</evidence>
<dbReference type="InterPro" id="IPR029040">
    <property type="entry name" value="RPABC4/Spt4"/>
</dbReference>
<gene>
    <name evidence="7" type="ORF">B0A50_05798</name>
</gene>
<dbReference type="SMART" id="SM00659">
    <property type="entry name" value="RPOLCX"/>
    <property type="match status" value="1"/>
</dbReference>
<feature type="compositionally biased region" description="Polar residues" evidence="6">
    <location>
        <begin position="1"/>
        <end position="13"/>
    </location>
</feature>
<proteinExistence type="inferred from homology"/>
<keyword evidence="8" id="KW-1185">Reference proteome</keyword>
<dbReference type="Pfam" id="PF03604">
    <property type="entry name" value="Zn_ribbon_RPAB4"/>
    <property type="match status" value="1"/>
</dbReference>
<evidence type="ECO:0000256" key="4">
    <source>
        <dbReference type="ARBA" id="ARBA00023242"/>
    </source>
</evidence>
<dbReference type="GO" id="GO:0005665">
    <property type="term" value="C:RNA polymerase II, core complex"/>
    <property type="evidence" value="ECO:0007669"/>
    <property type="project" value="TreeGrafter"/>
</dbReference>
<comment type="subcellular location">
    <subcellularLocation>
        <location evidence="1">Nucleus</location>
    </subcellularLocation>
</comment>
<dbReference type="GO" id="GO:0005736">
    <property type="term" value="C:RNA polymerase I complex"/>
    <property type="evidence" value="ECO:0007669"/>
    <property type="project" value="TreeGrafter"/>
</dbReference>
<evidence type="ECO:0000256" key="1">
    <source>
        <dbReference type="ARBA" id="ARBA00004123"/>
    </source>
</evidence>
<keyword evidence="3" id="KW-0862">Zinc</keyword>
<evidence type="ECO:0000256" key="6">
    <source>
        <dbReference type="SAM" id="MobiDB-lite"/>
    </source>
</evidence>
<dbReference type="Proteomes" id="UP000308549">
    <property type="component" value="Unassembled WGS sequence"/>
</dbReference>
<comment type="caution">
    <text evidence="7">The sequence shown here is derived from an EMBL/GenBank/DDBJ whole genome shotgun (WGS) entry which is preliminary data.</text>
</comment>
<dbReference type="EMBL" id="NAJL01000033">
    <property type="protein sequence ID" value="TKA25703.1"/>
    <property type="molecule type" value="Genomic_DNA"/>
</dbReference>
<dbReference type="GO" id="GO:0003899">
    <property type="term" value="F:DNA-directed RNA polymerase activity"/>
    <property type="evidence" value="ECO:0007669"/>
    <property type="project" value="InterPro"/>
</dbReference>
<evidence type="ECO:0000313" key="8">
    <source>
        <dbReference type="Proteomes" id="UP000308549"/>
    </source>
</evidence>
<dbReference type="PANTHER" id="PTHR12056:SF2">
    <property type="entry name" value="GEO11084P1"/>
    <property type="match status" value="1"/>
</dbReference>
<evidence type="ECO:0000313" key="7">
    <source>
        <dbReference type="EMBL" id="TKA25703.1"/>
    </source>
</evidence>
<evidence type="ECO:0008006" key="9">
    <source>
        <dbReference type="Google" id="ProtNLM"/>
    </source>
</evidence>
<dbReference type="PANTHER" id="PTHR12056">
    <property type="entry name" value="DNA-DIRECTED RNA POLYMERASES I, II, AND III"/>
    <property type="match status" value="1"/>
</dbReference>
<dbReference type="OrthoDB" id="5585087at2759"/>
<name>A0A4U0TTS9_9PEZI</name>
<comment type="similarity">
    <text evidence="5">Belongs to the archaeal Rpo12/eukaryotic RPC10 RNA polymerase subunit family.</text>
</comment>
<feature type="compositionally biased region" description="Gly residues" evidence="6">
    <location>
        <begin position="23"/>
        <end position="32"/>
    </location>
</feature>
<dbReference type="GO" id="GO:0003677">
    <property type="term" value="F:DNA binding"/>
    <property type="evidence" value="ECO:0007669"/>
    <property type="project" value="InterPro"/>
</dbReference>
<organism evidence="7 8">
    <name type="scientific">Salinomyces thailandicus</name>
    <dbReference type="NCBI Taxonomy" id="706561"/>
    <lineage>
        <taxon>Eukaryota</taxon>
        <taxon>Fungi</taxon>
        <taxon>Dikarya</taxon>
        <taxon>Ascomycota</taxon>
        <taxon>Pezizomycotina</taxon>
        <taxon>Dothideomycetes</taxon>
        <taxon>Dothideomycetidae</taxon>
        <taxon>Mycosphaerellales</taxon>
        <taxon>Teratosphaeriaceae</taxon>
        <taxon>Salinomyces</taxon>
    </lineage>
</organism>
<keyword evidence="2" id="KW-0479">Metal-binding</keyword>
<dbReference type="GO" id="GO:0005666">
    <property type="term" value="C:RNA polymerase III complex"/>
    <property type="evidence" value="ECO:0007669"/>
    <property type="project" value="TreeGrafter"/>
</dbReference>
<dbReference type="GO" id="GO:0008270">
    <property type="term" value="F:zinc ion binding"/>
    <property type="evidence" value="ECO:0007669"/>
    <property type="project" value="InterPro"/>
</dbReference>
<evidence type="ECO:0000256" key="5">
    <source>
        <dbReference type="ARBA" id="ARBA00025770"/>
    </source>
</evidence>
<feature type="compositionally biased region" description="Low complexity" evidence="6">
    <location>
        <begin position="33"/>
        <end position="42"/>
    </location>
</feature>
<reference evidence="7 8" key="1">
    <citation type="submission" date="2017-03" db="EMBL/GenBank/DDBJ databases">
        <title>Genomes of endolithic fungi from Antarctica.</title>
        <authorList>
            <person name="Coleine C."/>
            <person name="Masonjones S."/>
            <person name="Stajich J.E."/>
        </authorList>
    </citation>
    <scope>NUCLEOTIDE SEQUENCE [LARGE SCALE GENOMIC DNA]</scope>
    <source>
        <strain evidence="7 8">CCFEE 6315</strain>
    </source>
</reference>
<feature type="region of interest" description="Disordered" evidence="6">
    <location>
        <begin position="1"/>
        <end position="48"/>
    </location>
</feature>
<dbReference type="AlphaFoldDB" id="A0A4U0TTS9"/>